<dbReference type="InterPro" id="IPR018496">
    <property type="entry name" value="PsdUridine_synth_RsuA/RluB_CS"/>
</dbReference>
<dbReference type="AlphaFoldDB" id="A0A1G8JF99"/>
<dbReference type="SUPFAM" id="SSF55120">
    <property type="entry name" value="Pseudouridine synthase"/>
    <property type="match status" value="1"/>
</dbReference>
<dbReference type="CDD" id="cd00165">
    <property type="entry name" value="S4"/>
    <property type="match status" value="1"/>
</dbReference>
<evidence type="ECO:0000259" key="6">
    <source>
        <dbReference type="SMART" id="SM00363"/>
    </source>
</evidence>
<dbReference type="InterPro" id="IPR036986">
    <property type="entry name" value="S4_RNA-bd_sf"/>
</dbReference>
<keyword evidence="2 4" id="KW-0694">RNA-binding</keyword>
<dbReference type="SMART" id="SM00363">
    <property type="entry name" value="S4"/>
    <property type="match status" value="1"/>
</dbReference>
<dbReference type="RefSeq" id="WP_090395680.1">
    <property type="nucleotide sequence ID" value="NZ_FNEN01000001.1"/>
</dbReference>
<dbReference type="EMBL" id="FNEN01000001">
    <property type="protein sequence ID" value="SDI29846.1"/>
    <property type="molecule type" value="Genomic_DNA"/>
</dbReference>
<evidence type="ECO:0000313" key="8">
    <source>
        <dbReference type="Proteomes" id="UP000198853"/>
    </source>
</evidence>
<dbReference type="Gene3D" id="3.10.290.10">
    <property type="entry name" value="RNA-binding S4 domain"/>
    <property type="match status" value="1"/>
</dbReference>
<evidence type="ECO:0000256" key="5">
    <source>
        <dbReference type="RuleBase" id="RU003887"/>
    </source>
</evidence>
<dbReference type="NCBIfam" id="TIGR00093">
    <property type="entry name" value="pseudouridine synthase"/>
    <property type="match status" value="1"/>
</dbReference>
<protein>
    <recommendedName>
        <fullName evidence="5">Pseudouridine synthase</fullName>
        <ecNumber evidence="5">5.4.99.-</ecNumber>
    </recommendedName>
</protein>
<dbReference type="Gene3D" id="3.30.70.1560">
    <property type="entry name" value="Alpha-L RNA-binding motif"/>
    <property type="match status" value="1"/>
</dbReference>
<proteinExistence type="inferred from homology"/>
<name>A0A1G8JF99_9BACI</name>
<evidence type="ECO:0000256" key="2">
    <source>
        <dbReference type="ARBA" id="ARBA00022884"/>
    </source>
</evidence>
<evidence type="ECO:0000256" key="1">
    <source>
        <dbReference type="ARBA" id="ARBA00008348"/>
    </source>
</evidence>
<dbReference type="PANTHER" id="PTHR47683:SF2">
    <property type="entry name" value="RNA-BINDING S4 DOMAIN-CONTAINING PROTEIN"/>
    <property type="match status" value="1"/>
</dbReference>
<reference evidence="7 8" key="1">
    <citation type="submission" date="2016-10" db="EMBL/GenBank/DDBJ databases">
        <authorList>
            <person name="de Groot N.N."/>
        </authorList>
    </citation>
    <scope>NUCLEOTIDE SEQUENCE [LARGE SCALE GENOMIC DNA]</scope>
    <source>
        <strain evidence="7 8">DSM 21771</strain>
    </source>
</reference>
<evidence type="ECO:0000256" key="3">
    <source>
        <dbReference type="ARBA" id="ARBA00023235"/>
    </source>
</evidence>
<comment type="similarity">
    <text evidence="1 5">Belongs to the pseudouridine synthase RsuA family.</text>
</comment>
<dbReference type="InterPro" id="IPR020094">
    <property type="entry name" value="TruA/RsuA/RluB/E/F_N"/>
</dbReference>
<dbReference type="SUPFAM" id="SSF55174">
    <property type="entry name" value="Alpha-L RNA-binding motif"/>
    <property type="match status" value="1"/>
</dbReference>
<dbReference type="Proteomes" id="UP000198853">
    <property type="component" value="Unassembled WGS sequence"/>
</dbReference>
<dbReference type="InterPro" id="IPR002942">
    <property type="entry name" value="S4_RNA-bd"/>
</dbReference>
<sequence>MERLQKVIARAGITSRRKAENYITAGRVKVNGKVVRELGTKVTAKDRIEVDGIPIEREEPVYFLLYKPNKVISAVHDDKGRTVVTDYMGKTDARIYPVGRLDYHTSGLLLLTNDGEFANSMMHPRSKINKTYIAKVKGKPSKQTLQTLSRGIELEDGKTLPARCAFKSGNKKNDTSIIEIVISEGRNQQVRRMLEAVDHPVLKLKRERYAFLTLDGLQPGDFRTLKPVEVAKLRDLAVTQPS</sequence>
<dbReference type="Gene3D" id="3.30.70.580">
    <property type="entry name" value="Pseudouridine synthase I, catalytic domain, N-terminal subdomain"/>
    <property type="match status" value="1"/>
</dbReference>
<keyword evidence="3 5" id="KW-0413">Isomerase</keyword>
<keyword evidence="8" id="KW-1185">Reference proteome</keyword>
<dbReference type="OrthoDB" id="9807213at2"/>
<accession>A0A1G8JF99</accession>
<dbReference type="Pfam" id="PF01479">
    <property type="entry name" value="S4"/>
    <property type="match status" value="1"/>
</dbReference>
<dbReference type="PROSITE" id="PS50889">
    <property type="entry name" value="S4"/>
    <property type="match status" value="1"/>
</dbReference>
<evidence type="ECO:0000313" key="7">
    <source>
        <dbReference type="EMBL" id="SDI29846.1"/>
    </source>
</evidence>
<dbReference type="EC" id="5.4.99.-" evidence="5"/>
<dbReference type="GO" id="GO:0005829">
    <property type="term" value="C:cytosol"/>
    <property type="evidence" value="ECO:0007669"/>
    <property type="project" value="UniProtKB-ARBA"/>
</dbReference>
<evidence type="ECO:0000256" key="4">
    <source>
        <dbReference type="PROSITE-ProRule" id="PRU00182"/>
    </source>
</evidence>
<dbReference type="GO" id="GO:0003723">
    <property type="term" value="F:RNA binding"/>
    <property type="evidence" value="ECO:0007669"/>
    <property type="project" value="UniProtKB-KW"/>
</dbReference>
<dbReference type="InterPro" id="IPR020103">
    <property type="entry name" value="PsdUridine_synth_cat_dom_sf"/>
</dbReference>
<dbReference type="InterPro" id="IPR050343">
    <property type="entry name" value="RsuA_PseudoU_synthase"/>
</dbReference>
<dbReference type="InterPro" id="IPR042092">
    <property type="entry name" value="PsdUridine_s_RsuA/RluB/E/F_cat"/>
</dbReference>
<gene>
    <name evidence="7" type="ORF">SAMN04488123_101199</name>
</gene>
<dbReference type="FunFam" id="3.30.70.580:FF:000005">
    <property type="entry name" value="Pseudouridine synthase"/>
    <property type="match status" value="1"/>
</dbReference>
<dbReference type="CDD" id="cd02870">
    <property type="entry name" value="PseudoU_synth_RsuA_like"/>
    <property type="match status" value="1"/>
</dbReference>
<dbReference type="GO" id="GO:0120159">
    <property type="term" value="F:rRNA pseudouridine synthase activity"/>
    <property type="evidence" value="ECO:0007669"/>
    <property type="project" value="UniProtKB-ARBA"/>
</dbReference>
<feature type="domain" description="RNA-binding S4" evidence="6">
    <location>
        <begin position="2"/>
        <end position="65"/>
    </location>
</feature>
<organism evidence="7 8">
    <name type="scientific">Natribacillus halophilus</name>
    <dbReference type="NCBI Taxonomy" id="549003"/>
    <lineage>
        <taxon>Bacteria</taxon>
        <taxon>Bacillati</taxon>
        <taxon>Bacillota</taxon>
        <taxon>Bacilli</taxon>
        <taxon>Bacillales</taxon>
        <taxon>Bacillaceae</taxon>
        <taxon>Natribacillus</taxon>
    </lineage>
</organism>
<dbReference type="PANTHER" id="PTHR47683">
    <property type="entry name" value="PSEUDOURIDINE SYNTHASE FAMILY PROTEIN-RELATED"/>
    <property type="match status" value="1"/>
</dbReference>
<dbReference type="InterPro" id="IPR006145">
    <property type="entry name" value="PsdUridine_synth_RsuA/RluA"/>
</dbReference>
<dbReference type="PROSITE" id="PS01149">
    <property type="entry name" value="PSI_RSU"/>
    <property type="match status" value="1"/>
</dbReference>
<dbReference type="Pfam" id="PF00849">
    <property type="entry name" value="PseudoU_synth_2"/>
    <property type="match status" value="1"/>
</dbReference>
<dbReference type="FunFam" id="3.30.70.1560:FF:000001">
    <property type="entry name" value="Pseudouridine synthase"/>
    <property type="match status" value="1"/>
</dbReference>
<dbReference type="FunFam" id="3.10.290.10:FF:000003">
    <property type="entry name" value="Pseudouridine synthase"/>
    <property type="match status" value="1"/>
</dbReference>
<dbReference type="InterPro" id="IPR000748">
    <property type="entry name" value="PsdUridine_synth_RsuA/RluB/E/F"/>
</dbReference>
<dbReference type="GO" id="GO:0000455">
    <property type="term" value="P:enzyme-directed rRNA pseudouridine synthesis"/>
    <property type="evidence" value="ECO:0007669"/>
    <property type="project" value="UniProtKB-ARBA"/>
</dbReference>